<sequence length="265" mass="28139">MAGSALLAAACTPAAGGGAAPAAAPPPVGARFDYQLGGAYDPGEGVAVVVRDSTAQPARGRYSVCYVNGFQTQPQERDRWLRDHPDLLLRDGSGEVLVDPAWPDEMLLDTSTPQRRTRVVEAVAGTVEECAAKGFDAVEFDNLDSYTRSGGALTAEDNAETARRYVDLAHGLGLAAAQKNTAELAEVGRTEIGFDFAIVEECARYAECAQYTRVYGDRVLDVEYADGPAPSFEEVCADADTPASTVLRDRELLPADAAGHVRDHC</sequence>
<organism evidence="2 3">
    <name type="scientific">Thermobifida cellulosilytica TB100</name>
    <dbReference type="NCBI Taxonomy" id="665004"/>
    <lineage>
        <taxon>Bacteria</taxon>
        <taxon>Bacillati</taxon>
        <taxon>Actinomycetota</taxon>
        <taxon>Actinomycetes</taxon>
        <taxon>Streptosporangiales</taxon>
        <taxon>Nocardiopsidaceae</taxon>
        <taxon>Thermobifida</taxon>
    </lineage>
</organism>
<dbReference type="InterPro" id="IPR017853">
    <property type="entry name" value="GH"/>
</dbReference>
<dbReference type="Gene3D" id="3.20.20.70">
    <property type="entry name" value="Aldolase class I"/>
    <property type="match status" value="1"/>
</dbReference>
<evidence type="ECO:0000313" key="2">
    <source>
        <dbReference type="EMBL" id="KUP96787.1"/>
    </source>
</evidence>
<gene>
    <name evidence="2" type="ORF">AC529_10330</name>
</gene>
<evidence type="ECO:0000313" key="3">
    <source>
        <dbReference type="Proteomes" id="UP000074382"/>
    </source>
</evidence>
<dbReference type="STRING" id="665004.AC529_10330"/>
<comment type="caution">
    <text evidence="2">The sequence shown here is derived from an EMBL/GenBank/DDBJ whole genome shotgun (WGS) entry which is preliminary data.</text>
</comment>
<dbReference type="Pfam" id="PF03537">
    <property type="entry name" value="Glyco_hydro_114"/>
    <property type="match status" value="1"/>
</dbReference>
<dbReference type="PANTHER" id="PTHR35273">
    <property type="entry name" value="ALPHA-1,4 POLYGALACTOSAMINIDASE, PUTATIVE (AFU_ORTHOLOGUE AFUA_3G07890)-RELATED"/>
    <property type="match status" value="1"/>
</dbReference>
<feature type="domain" description="Glycoside-hydrolase family GH114 TIM-barrel" evidence="1">
    <location>
        <begin position="32"/>
        <end position="252"/>
    </location>
</feature>
<dbReference type="SUPFAM" id="SSF51445">
    <property type="entry name" value="(Trans)glycosidases"/>
    <property type="match status" value="1"/>
</dbReference>
<dbReference type="OrthoDB" id="319933at2"/>
<keyword evidence="3" id="KW-1185">Reference proteome</keyword>
<reference evidence="3" key="1">
    <citation type="journal article" date="2017" name="Acta Aliment.">
        <title>Plant polysaccharide degrading enzyme system of Thermpbifida cellulosilytica TB100 revealed by de novo genome project data.</title>
        <authorList>
            <person name="Toth A."/>
            <person name="Baka E."/>
            <person name="Luzics S."/>
            <person name="Bata-Vidacs I."/>
            <person name="Nagy I."/>
            <person name="Balint B."/>
            <person name="Herceg R."/>
            <person name="Olasz F."/>
            <person name="Wilk T."/>
            <person name="Nagy T."/>
            <person name="Kriszt B."/>
            <person name="Nagy I."/>
            <person name="Kukolya J."/>
        </authorList>
    </citation>
    <scope>NUCLEOTIDE SEQUENCE [LARGE SCALE GENOMIC DNA]</scope>
    <source>
        <strain evidence="3">TB100</strain>
    </source>
</reference>
<accession>A0A147KHK9</accession>
<dbReference type="Proteomes" id="UP000074382">
    <property type="component" value="Unassembled WGS sequence"/>
</dbReference>
<proteinExistence type="predicted"/>
<dbReference type="InterPro" id="IPR013785">
    <property type="entry name" value="Aldolase_TIM"/>
</dbReference>
<dbReference type="EMBL" id="LGEM01000076">
    <property type="protein sequence ID" value="KUP96787.1"/>
    <property type="molecule type" value="Genomic_DNA"/>
</dbReference>
<name>A0A147KHK9_THECS</name>
<dbReference type="InterPro" id="IPR004352">
    <property type="entry name" value="GH114_TIM-barrel"/>
</dbReference>
<dbReference type="PANTHER" id="PTHR35273:SF2">
    <property type="entry name" value="ALPHA-GALACTOSIDASE"/>
    <property type="match status" value="1"/>
</dbReference>
<protein>
    <recommendedName>
        <fullName evidence="1">Glycoside-hydrolase family GH114 TIM-barrel domain-containing protein</fullName>
    </recommendedName>
</protein>
<dbReference type="PATRIC" id="fig|665004.4.peg.3292"/>
<dbReference type="AlphaFoldDB" id="A0A147KHK9"/>
<evidence type="ECO:0000259" key="1">
    <source>
        <dbReference type="Pfam" id="PF03537"/>
    </source>
</evidence>